<evidence type="ECO:0000313" key="2">
    <source>
        <dbReference type="EMBL" id="QHB37004.1"/>
    </source>
</evidence>
<feature type="region of interest" description="Disordered" evidence="1">
    <location>
        <begin position="72"/>
        <end position="96"/>
    </location>
</feature>
<name>A0A6B9LGW3_9CAUD</name>
<protein>
    <submittedName>
        <fullName evidence="2">Uncharacterized protein</fullName>
    </submittedName>
</protein>
<dbReference type="GeneID" id="80004579"/>
<organism evidence="2 3">
    <name type="scientific">Microbacterium phage Matzah</name>
    <dbReference type="NCBI Taxonomy" id="2686228"/>
    <lineage>
        <taxon>Viruses</taxon>
        <taxon>Duplodnaviria</taxon>
        <taxon>Heunggongvirae</taxon>
        <taxon>Uroviricota</taxon>
        <taxon>Caudoviricetes</taxon>
        <taxon>Kutznervirinae</taxon>
        <taxon>Mementomorivirus</taxon>
        <taxon>Mementomorivirus matzah</taxon>
    </lineage>
</organism>
<gene>
    <name evidence="2" type="primary">10</name>
    <name evidence="2" type="ORF">SEA_MATZAH_10</name>
</gene>
<sequence>MPRVGRVQVAVEIVDDDGSTTIHEAIGKPWEHRAPSISLTPSHDANGIPDLVMVSIDVGLVAVAGSTLFTVDSTPAPPAEVEPARPQYLQIEESPR</sequence>
<accession>A0A6B9LGW3</accession>
<reference evidence="2 3" key="1">
    <citation type="submission" date="2019-12" db="EMBL/GenBank/DDBJ databases">
        <authorList>
            <person name="Kistler A.K."/>
            <person name="Garlena R.A."/>
            <person name="Russell D.A."/>
            <person name="Pope W.H."/>
            <person name="Jacobs-Sera D."/>
            <person name="Hatfull G.F."/>
        </authorList>
    </citation>
    <scope>NUCLEOTIDE SEQUENCE [LARGE SCALE GENOMIC DNA]</scope>
</reference>
<dbReference type="Proteomes" id="UP000465091">
    <property type="component" value="Segment"/>
</dbReference>
<evidence type="ECO:0000256" key="1">
    <source>
        <dbReference type="SAM" id="MobiDB-lite"/>
    </source>
</evidence>
<dbReference type="RefSeq" id="YP_010750921.1">
    <property type="nucleotide sequence ID" value="NC_073364.1"/>
</dbReference>
<keyword evidence="3" id="KW-1185">Reference proteome</keyword>
<dbReference type="EMBL" id="MN813682">
    <property type="protein sequence ID" value="QHB37004.1"/>
    <property type="molecule type" value="Genomic_DNA"/>
</dbReference>
<evidence type="ECO:0000313" key="3">
    <source>
        <dbReference type="Proteomes" id="UP000465091"/>
    </source>
</evidence>
<dbReference type="KEGG" id="vg:80004579"/>
<proteinExistence type="predicted"/>